<dbReference type="Proteomes" id="UP000198287">
    <property type="component" value="Unassembled WGS sequence"/>
</dbReference>
<dbReference type="InterPro" id="IPR011009">
    <property type="entry name" value="Kinase-like_dom_sf"/>
</dbReference>
<protein>
    <submittedName>
        <fullName evidence="7">Serine/threonine-protein kinase 3</fullName>
    </submittedName>
</protein>
<evidence type="ECO:0000256" key="2">
    <source>
        <dbReference type="ARBA" id="ARBA00022741"/>
    </source>
</evidence>
<gene>
    <name evidence="7" type="ORF">Fcan01_26512</name>
</gene>
<comment type="caution">
    <text evidence="7">The sequence shown here is derived from an EMBL/GenBank/DDBJ whole genome shotgun (WGS) entry which is preliminary data.</text>
</comment>
<evidence type="ECO:0000313" key="7">
    <source>
        <dbReference type="EMBL" id="OXA38690.1"/>
    </source>
</evidence>
<dbReference type="GO" id="GO:0005634">
    <property type="term" value="C:nucleus"/>
    <property type="evidence" value="ECO:0007669"/>
    <property type="project" value="TreeGrafter"/>
</dbReference>
<dbReference type="GO" id="GO:0005524">
    <property type="term" value="F:ATP binding"/>
    <property type="evidence" value="ECO:0007669"/>
    <property type="project" value="UniProtKB-UniRule"/>
</dbReference>
<dbReference type="InterPro" id="IPR000719">
    <property type="entry name" value="Prot_kinase_dom"/>
</dbReference>
<keyword evidence="1" id="KW-0808">Transferase</keyword>
<organism evidence="7 8">
    <name type="scientific">Folsomia candida</name>
    <name type="common">Springtail</name>
    <dbReference type="NCBI Taxonomy" id="158441"/>
    <lineage>
        <taxon>Eukaryota</taxon>
        <taxon>Metazoa</taxon>
        <taxon>Ecdysozoa</taxon>
        <taxon>Arthropoda</taxon>
        <taxon>Hexapoda</taxon>
        <taxon>Collembola</taxon>
        <taxon>Entomobryomorpha</taxon>
        <taxon>Isotomoidea</taxon>
        <taxon>Isotomidae</taxon>
        <taxon>Proisotominae</taxon>
        <taxon>Folsomia</taxon>
    </lineage>
</organism>
<dbReference type="EMBL" id="LNIX01000044">
    <property type="protein sequence ID" value="OXA38690.1"/>
    <property type="molecule type" value="Genomic_DNA"/>
</dbReference>
<dbReference type="AlphaFoldDB" id="A0A226D0W2"/>
<dbReference type="Gene3D" id="3.30.200.20">
    <property type="entry name" value="Phosphorylase Kinase, domain 1"/>
    <property type="match status" value="1"/>
</dbReference>
<feature type="binding site" evidence="5">
    <location>
        <position position="49"/>
    </location>
    <ligand>
        <name>ATP</name>
        <dbReference type="ChEBI" id="CHEBI:30616"/>
    </ligand>
</feature>
<keyword evidence="3 7" id="KW-0418">Kinase</keyword>
<dbReference type="PANTHER" id="PTHR11042">
    <property type="entry name" value="EUKARYOTIC TRANSLATION INITIATION FACTOR 2-ALPHA KINASE EIF2-ALPHA KINASE -RELATED"/>
    <property type="match status" value="1"/>
</dbReference>
<evidence type="ECO:0000256" key="3">
    <source>
        <dbReference type="ARBA" id="ARBA00022777"/>
    </source>
</evidence>
<sequence>MANAEISAQFEPSFISLRDELISYQYLGSGSFGTTFKVILPHAESIAVKQVCVEDYKKLFQHEANPMKKILREITILEKLSGGGGCNFVLKYYSHWLEGPDAEDFDKLNSTEDYSSSGPRKNWLFIKTEFCNGGDLME</sequence>
<keyword evidence="2 5" id="KW-0547">Nucleotide-binding</keyword>
<dbReference type="InterPro" id="IPR050339">
    <property type="entry name" value="CC_SR_Kinase"/>
</dbReference>
<evidence type="ECO:0000256" key="4">
    <source>
        <dbReference type="ARBA" id="ARBA00022840"/>
    </source>
</evidence>
<name>A0A226D0W2_FOLCA</name>
<dbReference type="InterPro" id="IPR017441">
    <property type="entry name" value="Protein_kinase_ATP_BS"/>
</dbReference>
<dbReference type="PROSITE" id="PS50011">
    <property type="entry name" value="PROTEIN_KINASE_DOM"/>
    <property type="match status" value="1"/>
</dbReference>
<dbReference type="GO" id="GO:0005737">
    <property type="term" value="C:cytoplasm"/>
    <property type="evidence" value="ECO:0007669"/>
    <property type="project" value="TreeGrafter"/>
</dbReference>
<keyword evidence="8" id="KW-1185">Reference proteome</keyword>
<evidence type="ECO:0000256" key="5">
    <source>
        <dbReference type="PROSITE-ProRule" id="PRU10141"/>
    </source>
</evidence>
<reference evidence="7 8" key="1">
    <citation type="submission" date="2015-12" db="EMBL/GenBank/DDBJ databases">
        <title>The genome of Folsomia candida.</title>
        <authorList>
            <person name="Faddeeva A."/>
            <person name="Derks M.F."/>
            <person name="Anvar Y."/>
            <person name="Smit S."/>
            <person name="Van Straalen N."/>
            <person name="Roelofs D."/>
        </authorList>
    </citation>
    <scope>NUCLEOTIDE SEQUENCE [LARGE SCALE GENOMIC DNA]</scope>
    <source>
        <strain evidence="7 8">VU population</strain>
        <tissue evidence="7">Whole body</tissue>
    </source>
</reference>
<dbReference type="PROSITE" id="PS00107">
    <property type="entry name" value="PROTEIN_KINASE_ATP"/>
    <property type="match status" value="1"/>
</dbReference>
<dbReference type="GO" id="GO:0004672">
    <property type="term" value="F:protein kinase activity"/>
    <property type="evidence" value="ECO:0007669"/>
    <property type="project" value="InterPro"/>
</dbReference>
<evidence type="ECO:0000256" key="1">
    <source>
        <dbReference type="ARBA" id="ARBA00022679"/>
    </source>
</evidence>
<proteinExistence type="predicted"/>
<feature type="domain" description="Protein kinase" evidence="6">
    <location>
        <begin position="21"/>
        <end position="138"/>
    </location>
</feature>
<evidence type="ECO:0000313" key="8">
    <source>
        <dbReference type="Proteomes" id="UP000198287"/>
    </source>
</evidence>
<dbReference type="SUPFAM" id="SSF56112">
    <property type="entry name" value="Protein kinase-like (PK-like)"/>
    <property type="match status" value="1"/>
</dbReference>
<evidence type="ECO:0000259" key="6">
    <source>
        <dbReference type="PROSITE" id="PS50011"/>
    </source>
</evidence>
<accession>A0A226D0W2</accession>
<keyword evidence="4 5" id="KW-0067">ATP-binding</keyword>